<name>A0A9D4X354_PEA</name>
<organism evidence="2 3">
    <name type="scientific">Pisum sativum</name>
    <name type="common">Garden pea</name>
    <name type="synonym">Lathyrus oleraceus</name>
    <dbReference type="NCBI Taxonomy" id="3888"/>
    <lineage>
        <taxon>Eukaryota</taxon>
        <taxon>Viridiplantae</taxon>
        <taxon>Streptophyta</taxon>
        <taxon>Embryophyta</taxon>
        <taxon>Tracheophyta</taxon>
        <taxon>Spermatophyta</taxon>
        <taxon>Magnoliopsida</taxon>
        <taxon>eudicotyledons</taxon>
        <taxon>Gunneridae</taxon>
        <taxon>Pentapetalae</taxon>
        <taxon>rosids</taxon>
        <taxon>fabids</taxon>
        <taxon>Fabales</taxon>
        <taxon>Fabaceae</taxon>
        <taxon>Papilionoideae</taxon>
        <taxon>50 kb inversion clade</taxon>
        <taxon>NPAAA clade</taxon>
        <taxon>Hologalegina</taxon>
        <taxon>IRL clade</taxon>
        <taxon>Fabeae</taxon>
        <taxon>Lathyrus</taxon>
    </lineage>
</organism>
<dbReference type="EMBL" id="JAMSHJ010000005">
    <property type="protein sequence ID" value="KAI5413336.1"/>
    <property type="molecule type" value="Genomic_DNA"/>
</dbReference>
<comment type="caution">
    <text evidence="2">The sequence shown here is derived from an EMBL/GenBank/DDBJ whole genome shotgun (WGS) entry which is preliminary data.</text>
</comment>
<accession>A0A9D4X354</accession>
<evidence type="ECO:0000313" key="3">
    <source>
        <dbReference type="Proteomes" id="UP001058974"/>
    </source>
</evidence>
<feature type="chain" id="PRO_5039732920" evidence="1">
    <location>
        <begin position="22"/>
        <end position="109"/>
    </location>
</feature>
<feature type="non-terminal residue" evidence="2">
    <location>
        <position position="1"/>
    </location>
</feature>
<dbReference type="PANTHER" id="PTHR31485:SF33">
    <property type="entry name" value="PEPTIDYL SERINE ALPHA-GALACTOSYLTRANSFERASE"/>
    <property type="match status" value="1"/>
</dbReference>
<keyword evidence="1" id="KW-0732">Signal</keyword>
<gene>
    <name evidence="2" type="ORF">KIW84_057801</name>
</gene>
<dbReference type="Gramene" id="Psat05G0780100-T2">
    <property type="protein sequence ID" value="KAI5413336.1"/>
    <property type="gene ID" value="KIW84_057801"/>
</dbReference>
<dbReference type="AlphaFoldDB" id="A0A9D4X354"/>
<evidence type="ECO:0000313" key="2">
    <source>
        <dbReference type="EMBL" id="KAI5413336.1"/>
    </source>
</evidence>
<feature type="signal peptide" evidence="1">
    <location>
        <begin position="1"/>
        <end position="21"/>
    </location>
</feature>
<sequence length="109" mass="12674">MESLLNYVFFLMMMGIDFTEGVKKVSWRLHTLFSVESQNYFDMKVKQPGPVTRLLSCTDEKKKNYKGMHLAPIFEVPSVSRHPKTGDWYPAINKPAGVIHWFKYSKDAI</sequence>
<dbReference type="GO" id="GO:0016757">
    <property type="term" value="F:glycosyltransferase activity"/>
    <property type="evidence" value="ECO:0007669"/>
    <property type="project" value="InterPro"/>
</dbReference>
<protein>
    <submittedName>
        <fullName evidence="2">Variant 2, cleavage polyadenylation factor subunit fip1</fullName>
    </submittedName>
</protein>
<dbReference type="PANTHER" id="PTHR31485">
    <property type="entry name" value="PEPTIDYL SERINE ALPHA-GALACTOSYLTRANSFERASE"/>
    <property type="match status" value="1"/>
</dbReference>
<reference evidence="2 3" key="1">
    <citation type="journal article" date="2022" name="Nat. Genet.">
        <title>Improved pea reference genome and pan-genome highlight genomic features and evolutionary characteristics.</title>
        <authorList>
            <person name="Yang T."/>
            <person name="Liu R."/>
            <person name="Luo Y."/>
            <person name="Hu S."/>
            <person name="Wang D."/>
            <person name="Wang C."/>
            <person name="Pandey M.K."/>
            <person name="Ge S."/>
            <person name="Xu Q."/>
            <person name="Li N."/>
            <person name="Li G."/>
            <person name="Huang Y."/>
            <person name="Saxena R.K."/>
            <person name="Ji Y."/>
            <person name="Li M."/>
            <person name="Yan X."/>
            <person name="He Y."/>
            <person name="Liu Y."/>
            <person name="Wang X."/>
            <person name="Xiang C."/>
            <person name="Varshney R.K."/>
            <person name="Ding H."/>
            <person name="Gao S."/>
            <person name="Zong X."/>
        </authorList>
    </citation>
    <scope>NUCLEOTIDE SEQUENCE [LARGE SCALE GENOMIC DNA]</scope>
    <source>
        <strain evidence="2 3">cv. Zhongwan 6</strain>
    </source>
</reference>
<evidence type="ECO:0000256" key="1">
    <source>
        <dbReference type="SAM" id="SignalP"/>
    </source>
</evidence>
<proteinExistence type="predicted"/>
<dbReference type="InterPro" id="IPR044845">
    <property type="entry name" value="HPAT/SRGT1-like"/>
</dbReference>
<dbReference type="Proteomes" id="UP001058974">
    <property type="component" value="Chromosome 5"/>
</dbReference>
<keyword evidence="3" id="KW-1185">Reference proteome</keyword>